<accession>A0ABD3WSG0</accession>
<name>A0ABD3WSG0_SINWO</name>
<feature type="non-terminal residue" evidence="1">
    <location>
        <position position="303"/>
    </location>
</feature>
<dbReference type="Proteomes" id="UP001634394">
    <property type="component" value="Unassembled WGS sequence"/>
</dbReference>
<feature type="non-terminal residue" evidence="1">
    <location>
        <position position="1"/>
    </location>
</feature>
<proteinExistence type="predicted"/>
<comment type="caution">
    <text evidence="1">The sequence shown here is derived from an EMBL/GenBank/DDBJ whole genome shotgun (WGS) entry which is preliminary data.</text>
</comment>
<gene>
    <name evidence="1" type="ORF">ACJMK2_034705</name>
</gene>
<protein>
    <submittedName>
        <fullName evidence="1">Uncharacterized protein</fullName>
    </submittedName>
</protein>
<evidence type="ECO:0000313" key="2">
    <source>
        <dbReference type="Proteomes" id="UP001634394"/>
    </source>
</evidence>
<dbReference type="AlphaFoldDB" id="A0ABD3WSG0"/>
<dbReference type="EMBL" id="JBJQND010000005">
    <property type="protein sequence ID" value="KAL3876924.1"/>
    <property type="molecule type" value="Genomic_DNA"/>
</dbReference>
<keyword evidence="2" id="KW-1185">Reference proteome</keyword>
<reference evidence="1 2" key="1">
    <citation type="submission" date="2024-11" db="EMBL/GenBank/DDBJ databases">
        <title>Chromosome-level genome assembly of the freshwater bivalve Anodonta woodiana.</title>
        <authorList>
            <person name="Chen X."/>
        </authorList>
    </citation>
    <scope>NUCLEOTIDE SEQUENCE [LARGE SCALE GENOMIC DNA]</scope>
    <source>
        <strain evidence="1">MN2024</strain>
        <tissue evidence="1">Gills</tissue>
    </source>
</reference>
<organism evidence="1 2">
    <name type="scientific">Sinanodonta woodiana</name>
    <name type="common">Chinese pond mussel</name>
    <name type="synonym">Anodonta woodiana</name>
    <dbReference type="NCBI Taxonomy" id="1069815"/>
    <lineage>
        <taxon>Eukaryota</taxon>
        <taxon>Metazoa</taxon>
        <taxon>Spiralia</taxon>
        <taxon>Lophotrochozoa</taxon>
        <taxon>Mollusca</taxon>
        <taxon>Bivalvia</taxon>
        <taxon>Autobranchia</taxon>
        <taxon>Heteroconchia</taxon>
        <taxon>Palaeoheterodonta</taxon>
        <taxon>Unionida</taxon>
        <taxon>Unionoidea</taxon>
        <taxon>Unionidae</taxon>
        <taxon>Unioninae</taxon>
        <taxon>Sinanodonta</taxon>
    </lineage>
</organism>
<sequence length="303" mass="34067">ESASFEETRKKSQTQNPLVEIIKKKDATGIEISHYAPAHSPLLWNLNKDHRRSKRQLPQQVVFLAPSANTTSLASDTLINNIFATLNKTTSTALERQHQNQINSFVPHGITLTRDKIDNVINSDSRNPVQWKNNNIANVNSTLARQINSQNKWQRIIPNNQPRAAPANSFGSGNHVGFNNQVRWNGVGNVDSTAQRNSNQRPVSLNFNTMNRPGTSSHQAPRQSQILTNGRFTNFDPVTSQRNNVPHRILPSNQPTSFSRGFHADQSLNTFHGRFMRGFEFGTPLLTQQLEQSRTSFDNNAPT</sequence>
<evidence type="ECO:0000313" key="1">
    <source>
        <dbReference type="EMBL" id="KAL3876924.1"/>
    </source>
</evidence>